<dbReference type="AlphaFoldDB" id="A0A443P6F6"/>
<name>A0A443P6F6_9MAGN</name>
<dbReference type="GO" id="GO:0005524">
    <property type="term" value="F:ATP binding"/>
    <property type="evidence" value="ECO:0007669"/>
    <property type="project" value="UniProtKB-KW"/>
</dbReference>
<evidence type="ECO:0000256" key="2">
    <source>
        <dbReference type="ARBA" id="ARBA00022679"/>
    </source>
</evidence>
<evidence type="ECO:0000256" key="3">
    <source>
        <dbReference type="ARBA" id="ARBA00022741"/>
    </source>
</evidence>
<keyword evidence="3" id="KW-0547">Nucleotide-binding</keyword>
<reference evidence="8 9" key="1">
    <citation type="journal article" date="2019" name="Nat. Plants">
        <title>Stout camphor tree genome fills gaps in understanding of flowering plant genome evolution.</title>
        <authorList>
            <person name="Chaw S.M."/>
            <person name="Liu Y.C."/>
            <person name="Wu Y.W."/>
            <person name="Wang H.Y."/>
            <person name="Lin C.I."/>
            <person name="Wu C.S."/>
            <person name="Ke H.M."/>
            <person name="Chang L.Y."/>
            <person name="Hsu C.Y."/>
            <person name="Yang H.T."/>
            <person name="Sudianto E."/>
            <person name="Hsu M.H."/>
            <person name="Wu K.P."/>
            <person name="Wang L.N."/>
            <person name="Leebens-Mack J.H."/>
            <person name="Tsai I.J."/>
        </authorList>
    </citation>
    <scope>NUCLEOTIDE SEQUENCE [LARGE SCALE GENOMIC DNA]</scope>
    <source>
        <strain evidence="9">cv. Chaw 1501</strain>
        <tissue evidence="8">Young leaves</tissue>
    </source>
</reference>
<keyword evidence="2" id="KW-0808">Transferase</keyword>
<gene>
    <name evidence="8" type="ORF">CKAN_01524600</name>
</gene>
<evidence type="ECO:0000313" key="8">
    <source>
        <dbReference type="EMBL" id="RWR86353.1"/>
    </source>
</evidence>
<evidence type="ECO:0000256" key="1">
    <source>
        <dbReference type="ARBA" id="ARBA00022527"/>
    </source>
</evidence>
<dbReference type="STRING" id="337451.A0A443P6F6"/>
<dbReference type="EMBL" id="QPKB01000006">
    <property type="protein sequence ID" value="RWR86353.1"/>
    <property type="molecule type" value="Genomic_DNA"/>
</dbReference>
<keyword evidence="5" id="KW-0067">ATP-binding</keyword>
<evidence type="ECO:0000256" key="5">
    <source>
        <dbReference type="ARBA" id="ARBA00022840"/>
    </source>
</evidence>
<dbReference type="OrthoDB" id="2396at2759"/>
<feature type="domain" description="Protein kinase" evidence="7">
    <location>
        <begin position="1"/>
        <end position="177"/>
    </location>
</feature>
<comment type="caution">
    <text evidence="8">The sequence shown here is derived from an EMBL/GenBank/DDBJ whole genome shotgun (WGS) entry which is preliminary data.</text>
</comment>
<dbReference type="InterPro" id="IPR000719">
    <property type="entry name" value="Prot_kinase_dom"/>
</dbReference>
<dbReference type="InterPro" id="IPR050117">
    <property type="entry name" value="MAPK"/>
</dbReference>
<evidence type="ECO:0000256" key="4">
    <source>
        <dbReference type="ARBA" id="ARBA00022777"/>
    </source>
</evidence>
<organism evidence="8 9">
    <name type="scientific">Cinnamomum micranthum f. kanehirae</name>
    <dbReference type="NCBI Taxonomy" id="337451"/>
    <lineage>
        <taxon>Eukaryota</taxon>
        <taxon>Viridiplantae</taxon>
        <taxon>Streptophyta</taxon>
        <taxon>Embryophyta</taxon>
        <taxon>Tracheophyta</taxon>
        <taxon>Spermatophyta</taxon>
        <taxon>Magnoliopsida</taxon>
        <taxon>Magnoliidae</taxon>
        <taxon>Laurales</taxon>
        <taxon>Lauraceae</taxon>
        <taxon>Cinnamomum</taxon>
    </lineage>
</organism>
<dbReference type="SUPFAM" id="SSF56112">
    <property type="entry name" value="Protein kinase-like (PK-like)"/>
    <property type="match status" value="1"/>
</dbReference>
<dbReference type="Gene3D" id="1.10.510.10">
    <property type="entry name" value="Transferase(Phosphotransferase) domain 1"/>
    <property type="match status" value="1"/>
</dbReference>
<dbReference type="SMART" id="SM00220">
    <property type="entry name" value="S_TKc"/>
    <property type="match status" value="1"/>
</dbReference>
<keyword evidence="1" id="KW-0723">Serine/threonine-protein kinase</keyword>
<dbReference type="Gene3D" id="3.30.200.20">
    <property type="entry name" value="Phosphorylase Kinase, domain 1"/>
    <property type="match status" value="1"/>
</dbReference>
<dbReference type="PANTHER" id="PTHR24055">
    <property type="entry name" value="MITOGEN-ACTIVATED PROTEIN KINASE"/>
    <property type="match status" value="1"/>
</dbReference>
<dbReference type="InterPro" id="IPR011009">
    <property type="entry name" value="Kinase-like_dom_sf"/>
</dbReference>
<keyword evidence="4 8" id="KW-0418">Kinase</keyword>
<protein>
    <submittedName>
        <fullName evidence="8">Mitogen-activated protein kinase 10-like protein</fullName>
    </submittedName>
</protein>
<dbReference type="Proteomes" id="UP000283530">
    <property type="component" value="Unassembled WGS sequence"/>
</dbReference>
<dbReference type="GO" id="GO:0004674">
    <property type="term" value="F:protein serine/threonine kinase activity"/>
    <property type="evidence" value="ECO:0007669"/>
    <property type="project" value="UniProtKB-KW"/>
</dbReference>
<keyword evidence="9" id="KW-1185">Reference proteome</keyword>
<feature type="compositionally biased region" description="Basic and acidic residues" evidence="6">
    <location>
        <begin position="1"/>
        <end position="13"/>
    </location>
</feature>
<feature type="region of interest" description="Disordered" evidence="6">
    <location>
        <begin position="1"/>
        <end position="26"/>
    </location>
</feature>
<sequence length="242" mass="27620">MKEENCPKGETLKGGRNLHPPSASEEISKAPFLRFETSRQAAARAPRQAAQSSRWRRVASLSGSIMIKYTKAIDIWSIGCTFAEVLTGKPLFPGTSSLDQLHLITDLLGTPSLDTISRIKNVKARRYLSSMRKKQPVPFALKFPNADSLARKLLKRLLAFDPKDRPTAEEALADAYFNRLANAERKPSCQQISKIEFDFERRKLRKEDIKELIFQEILNYHPQLLNDYNGIEATNFFYPRFT</sequence>
<accession>A0A443P6F6</accession>
<evidence type="ECO:0000256" key="6">
    <source>
        <dbReference type="SAM" id="MobiDB-lite"/>
    </source>
</evidence>
<proteinExistence type="predicted"/>
<evidence type="ECO:0000259" key="7">
    <source>
        <dbReference type="PROSITE" id="PS50011"/>
    </source>
</evidence>
<evidence type="ECO:0000313" key="9">
    <source>
        <dbReference type="Proteomes" id="UP000283530"/>
    </source>
</evidence>
<dbReference type="Pfam" id="PF00069">
    <property type="entry name" value="Pkinase"/>
    <property type="match status" value="1"/>
</dbReference>
<dbReference type="FunFam" id="1.10.510.10:FF:000624">
    <property type="entry name" value="Mitogen-activated protein kinase"/>
    <property type="match status" value="1"/>
</dbReference>
<dbReference type="PROSITE" id="PS50011">
    <property type="entry name" value="PROTEIN_KINASE_DOM"/>
    <property type="match status" value="1"/>
</dbReference>